<gene>
    <name evidence="2" type="ORF">EGYM00392_LOCUS30709</name>
</gene>
<accession>A0A7S1IQF2</accession>
<protein>
    <recommendedName>
        <fullName evidence="1">Glycosyltransferase 61 catalytic domain-containing protein</fullName>
    </recommendedName>
</protein>
<name>A0A7S1IQF2_9EUGL</name>
<evidence type="ECO:0000259" key="1">
    <source>
        <dbReference type="Pfam" id="PF04577"/>
    </source>
</evidence>
<proteinExistence type="predicted"/>
<organism evidence="2">
    <name type="scientific">Eutreptiella gymnastica</name>
    <dbReference type="NCBI Taxonomy" id="73025"/>
    <lineage>
        <taxon>Eukaryota</taxon>
        <taxon>Discoba</taxon>
        <taxon>Euglenozoa</taxon>
        <taxon>Euglenida</taxon>
        <taxon>Spirocuta</taxon>
        <taxon>Euglenophyceae</taxon>
        <taxon>Eutreptiales</taxon>
        <taxon>Eutreptiaceae</taxon>
        <taxon>Eutreptiella</taxon>
    </lineage>
</organism>
<dbReference type="InterPro" id="IPR049625">
    <property type="entry name" value="Glyco_transf_61_cat"/>
</dbReference>
<dbReference type="EMBL" id="HBGA01082429">
    <property type="protein sequence ID" value="CAD9019595.1"/>
    <property type="molecule type" value="Transcribed_RNA"/>
</dbReference>
<evidence type="ECO:0000313" key="2">
    <source>
        <dbReference type="EMBL" id="CAD9019595.1"/>
    </source>
</evidence>
<sequence length="162" mass="18657">MTEMRRDYLDNVRQKIVGEVRPAKMILIYSRNNFTSRRSVREEQELYTALVDMYSADIVHFWTGIYPYAFRDSITLLSQGVLFLGPHGAGLAAQVFLGTNATVIEFRPRARSERASCFELMAYACNNHFHVYTSEGDKQTPMSINVSEVVDLVRRSYHPHQT</sequence>
<dbReference type="GO" id="GO:0016757">
    <property type="term" value="F:glycosyltransferase activity"/>
    <property type="evidence" value="ECO:0007669"/>
    <property type="project" value="InterPro"/>
</dbReference>
<reference evidence="2" key="1">
    <citation type="submission" date="2021-01" db="EMBL/GenBank/DDBJ databases">
        <authorList>
            <person name="Corre E."/>
            <person name="Pelletier E."/>
            <person name="Niang G."/>
            <person name="Scheremetjew M."/>
            <person name="Finn R."/>
            <person name="Kale V."/>
            <person name="Holt S."/>
            <person name="Cochrane G."/>
            <person name="Meng A."/>
            <person name="Brown T."/>
            <person name="Cohen L."/>
        </authorList>
    </citation>
    <scope>NUCLEOTIDE SEQUENCE</scope>
    <source>
        <strain evidence="2">NIES-381</strain>
    </source>
</reference>
<feature type="domain" description="Glycosyltransferase 61 catalytic" evidence="1">
    <location>
        <begin position="7"/>
        <end position="104"/>
    </location>
</feature>
<dbReference type="Pfam" id="PF04577">
    <property type="entry name" value="Glyco_transf_61"/>
    <property type="match status" value="1"/>
</dbReference>
<dbReference type="AlphaFoldDB" id="A0A7S1IQF2"/>